<evidence type="ECO:0000313" key="1">
    <source>
        <dbReference type="EMBL" id="GMI93247.1"/>
    </source>
</evidence>
<dbReference type="AlphaFoldDB" id="A0A9W7IDJ6"/>
<accession>A0A9W7IDJ6</accession>
<comment type="caution">
    <text evidence="1">The sequence shown here is derived from an EMBL/GenBank/DDBJ whole genome shotgun (WGS) entry which is preliminary data.</text>
</comment>
<reference evidence="1" key="1">
    <citation type="submission" date="2023-05" db="EMBL/GenBank/DDBJ databases">
        <title>Genome and transcriptome analyses reveal genes involved in the formation of fine ridges on petal epidermal cells in Hibiscus trionum.</title>
        <authorList>
            <person name="Koshimizu S."/>
            <person name="Masuda S."/>
            <person name="Ishii T."/>
            <person name="Shirasu K."/>
            <person name="Hoshino A."/>
            <person name="Arita M."/>
        </authorList>
    </citation>
    <scope>NUCLEOTIDE SEQUENCE</scope>
    <source>
        <strain evidence="1">Hamamatsu line</strain>
    </source>
</reference>
<dbReference type="PANTHER" id="PTHR36482">
    <property type="entry name" value="OSJNBA0024J22.15 PROTEIN"/>
    <property type="match status" value="1"/>
</dbReference>
<dbReference type="Gene3D" id="2.60.270.50">
    <property type="match status" value="1"/>
</dbReference>
<gene>
    <name evidence="1" type="ORF">HRI_002994000</name>
</gene>
<dbReference type="InterPro" id="IPR053085">
    <property type="entry name" value="Jasmonate-induced_protein"/>
</dbReference>
<sequence length="152" mass="16611">MSQDKMQTDAEVRNQITYSLTLGGSKVWKGDTTAKFPGTIDKDQKGKFTHLGGSEGGSHAAIVYKLQGDGKKLVIAWKNLKDNKNKVYTEITDQAVDWSDIKDKLNKEGSAFYETTKFGYHAEVDIDANGNSPNMTATIESSGVTMARLAAK</sequence>
<dbReference type="PANTHER" id="PTHR36482:SF6">
    <property type="entry name" value="JASMONATE-INDUCED PROTEIN HOMOLOG"/>
    <property type="match status" value="1"/>
</dbReference>
<organism evidence="1 2">
    <name type="scientific">Hibiscus trionum</name>
    <name type="common">Flower of an hour</name>
    <dbReference type="NCBI Taxonomy" id="183268"/>
    <lineage>
        <taxon>Eukaryota</taxon>
        <taxon>Viridiplantae</taxon>
        <taxon>Streptophyta</taxon>
        <taxon>Embryophyta</taxon>
        <taxon>Tracheophyta</taxon>
        <taxon>Spermatophyta</taxon>
        <taxon>Magnoliopsida</taxon>
        <taxon>eudicotyledons</taxon>
        <taxon>Gunneridae</taxon>
        <taxon>Pentapetalae</taxon>
        <taxon>rosids</taxon>
        <taxon>malvids</taxon>
        <taxon>Malvales</taxon>
        <taxon>Malvaceae</taxon>
        <taxon>Malvoideae</taxon>
        <taxon>Hibiscus</taxon>
    </lineage>
</organism>
<evidence type="ECO:0000313" key="2">
    <source>
        <dbReference type="Proteomes" id="UP001165190"/>
    </source>
</evidence>
<proteinExistence type="predicted"/>
<dbReference type="OrthoDB" id="978642at2759"/>
<dbReference type="EMBL" id="BSYR01000025">
    <property type="protein sequence ID" value="GMI93247.1"/>
    <property type="molecule type" value="Genomic_DNA"/>
</dbReference>
<name>A0A9W7IDJ6_HIBTR</name>
<keyword evidence="2" id="KW-1185">Reference proteome</keyword>
<dbReference type="Proteomes" id="UP001165190">
    <property type="component" value="Unassembled WGS sequence"/>
</dbReference>
<protein>
    <submittedName>
        <fullName evidence="1">Uncharacterized protein</fullName>
    </submittedName>
</protein>